<dbReference type="RefSeq" id="WP_194368099.1">
    <property type="nucleotide sequence ID" value="NZ_CP054492.1"/>
</dbReference>
<gene>
    <name evidence="1" type="ORF">HUE88_07450</name>
</gene>
<dbReference type="PANTHER" id="PTHR40266">
    <property type="entry name" value="TOXIN HIGB-1"/>
    <property type="match status" value="1"/>
</dbReference>
<accession>A0A7S7RLC5</accession>
<dbReference type="Pfam" id="PF05015">
    <property type="entry name" value="HigB-like_toxin"/>
    <property type="match status" value="1"/>
</dbReference>
<dbReference type="EMBL" id="CP054492">
    <property type="protein sequence ID" value="QOY50982.1"/>
    <property type="molecule type" value="Genomic_DNA"/>
</dbReference>
<dbReference type="KEGG" id="sbal:HUE88_07450"/>
<keyword evidence="2" id="KW-1185">Reference proteome</keyword>
<sequence>MIVSFKDVVTENIFNGVTSKQAMKRLPNKLWKIAARKLDQLDSVIILDELKVPPGNHLEKLSGDRNGQCSIRINQQYRICFMWTVSGPDKVEIIDYH</sequence>
<proteinExistence type="predicted"/>
<dbReference type="Proteomes" id="UP000593994">
    <property type="component" value="Chromosome"/>
</dbReference>
<protein>
    <submittedName>
        <fullName evidence="1">Type II toxin-antitoxin system RelE/ParE family toxin</fullName>
    </submittedName>
</protein>
<dbReference type="Gene3D" id="3.30.2310.20">
    <property type="entry name" value="RelE-like"/>
    <property type="match status" value="1"/>
</dbReference>
<evidence type="ECO:0000313" key="2">
    <source>
        <dbReference type="Proteomes" id="UP000593994"/>
    </source>
</evidence>
<dbReference type="InterPro" id="IPR035093">
    <property type="entry name" value="RelE/ParE_toxin_dom_sf"/>
</dbReference>
<evidence type="ECO:0000313" key="1">
    <source>
        <dbReference type="EMBL" id="QOY50982.1"/>
    </source>
</evidence>
<reference evidence="1 2" key="1">
    <citation type="submission" date="2020-05" db="EMBL/GenBank/DDBJ databases">
        <title>Sulfurimonas marisnigri, sp. nov., and Sulfurimonas baltica, sp. nov., manganese oxide reducing chemolithoautotrophs of the class Epsilonproteobacteria isolated from the pelagic redoxclines of the Black and Baltic Seas and emended description of the genus Sulfurimonas.</title>
        <authorList>
            <person name="Henkel J.V."/>
            <person name="Laudan C."/>
            <person name="Werner J."/>
            <person name="Neu T."/>
            <person name="Plewe S."/>
            <person name="Sproer C."/>
            <person name="Bunk B."/>
            <person name="Schulz-Vogt H.N."/>
        </authorList>
    </citation>
    <scope>NUCLEOTIDE SEQUENCE [LARGE SCALE GENOMIC DNA]</scope>
    <source>
        <strain evidence="1 2">GD2</strain>
    </source>
</reference>
<dbReference type="SUPFAM" id="SSF143011">
    <property type="entry name" value="RelE-like"/>
    <property type="match status" value="1"/>
</dbReference>
<organism evidence="1 2">
    <name type="scientific">Candidatus Sulfurimonas baltica</name>
    <dbReference type="NCBI Taxonomy" id="2740404"/>
    <lineage>
        <taxon>Bacteria</taxon>
        <taxon>Pseudomonadati</taxon>
        <taxon>Campylobacterota</taxon>
        <taxon>Epsilonproteobacteria</taxon>
        <taxon>Campylobacterales</taxon>
        <taxon>Sulfurimonadaceae</taxon>
        <taxon>Sulfurimonas</taxon>
    </lineage>
</organism>
<name>A0A7S7RLC5_9BACT</name>
<dbReference type="PANTHER" id="PTHR40266:SF2">
    <property type="entry name" value="TOXIN HIGB-1"/>
    <property type="match status" value="1"/>
</dbReference>
<dbReference type="InterPro" id="IPR007711">
    <property type="entry name" value="HigB-1"/>
</dbReference>
<dbReference type="AlphaFoldDB" id="A0A7S7RLC5"/>